<dbReference type="FunCoup" id="A0A8P0NDY9">
    <property type="interactions" value="10"/>
</dbReference>
<gene>
    <name evidence="3" type="primary">C4H1orf198</name>
</gene>
<dbReference type="Pfam" id="PF15797">
    <property type="entry name" value="DUF4706"/>
    <property type="match status" value="1"/>
</dbReference>
<feature type="compositionally biased region" description="Gly residues" evidence="1">
    <location>
        <begin position="192"/>
        <end position="222"/>
    </location>
</feature>
<feature type="compositionally biased region" description="Gly residues" evidence="1">
    <location>
        <begin position="293"/>
        <end position="323"/>
    </location>
</feature>
<evidence type="ECO:0000313" key="3">
    <source>
        <dbReference type="Ensembl" id="ENSCAFP00000017601.4"/>
    </source>
</evidence>
<proteinExistence type="predicted"/>
<dbReference type="PANTHER" id="PTHR34394">
    <property type="entry name" value="SIMILAR TO RIKEN CDNA 2310022B05"/>
    <property type="match status" value="1"/>
</dbReference>
<dbReference type="PANTHER" id="PTHR34394:SF1">
    <property type="entry name" value="SIMILAR TO RIKEN CDNA 2310022B05"/>
    <property type="match status" value="1"/>
</dbReference>
<dbReference type="AlphaFoldDB" id="A0A8P0NDY9"/>
<feature type="compositionally biased region" description="Basic and acidic residues" evidence="1">
    <location>
        <begin position="171"/>
        <end position="186"/>
    </location>
</feature>
<protein>
    <submittedName>
        <fullName evidence="3">Chromosome 4 C1orf198 homolog</fullName>
    </submittedName>
</protein>
<feature type="compositionally biased region" description="Pro residues" evidence="1">
    <location>
        <begin position="84"/>
        <end position="93"/>
    </location>
</feature>
<evidence type="ECO:0000259" key="2">
    <source>
        <dbReference type="Pfam" id="PF15797"/>
    </source>
</evidence>
<feature type="compositionally biased region" description="Polar residues" evidence="1">
    <location>
        <begin position="508"/>
        <end position="527"/>
    </location>
</feature>
<feature type="region of interest" description="Disordered" evidence="1">
    <location>
        <begin position="493"/>
        <end position="648"/>
    </location>
</feature>
<feature type="compositionally biased region" description="Basic and acidic residues" evidence="1">
    <location>
        <begin position="533"/>
        <end position="553"/>
    </location>
</feature>
<feature type="region of interest" description="Disordered" evidence="1">
    <location>
        <begin position="423"/>
        <end position="455"/>
    </location>
</feature>
<dbReference type="Ensembl" id="ENSCAFT00000018992.5">
    <property type="protein sequence ID" value="ENSCAFP00000017601.4"/>
    <property type="gene ID" value="ENSCAFG00000011960.5"/>
</dbReference>
<sequence length="681" mass="70730">FLRFQSKSCHFVGLGGSARPRGGLGSPPRCAPARPAAPRLHLIPPSPREERERILLGRGRRWPSSSPGPGCPVPSPRLSLGAPRPRPAPPRPGRAPRRRRRRAIRERGGGGGGRPGPGTGCPRRTAPTKVSFVPQGATWLYGPQQRPRQTAGSRPGARPPPGPPEGSPGDRAGRESPRAPSTRERGVAASLRGGGPGRGRGPGRGGAGLGAGLREGFQGRGSGRGRARGRGSRGGAPGGAGPGGAGLRGRGSRRGGPGRGGAPGGGLQGGAVPGVRAAGLPGVPARRASPGAVGRGVPGTSGRGGGAGGGRAPRPGGGAGAGAGLRAAGAARGGARRGEGRGGSGGRPGMASMAAAIAASRSAVMSGNRPLDDRERKRFTYFSSLSPMARKIMQDKEKIREKYGPEWARLPPAQQDEIIDRCLVGPGAPAPRGPGDPGDSEELARFPGLRGPTGQKVVRFGDEDITWQDEHSAPFSWETRSQMEFSVCSLSIQEPGSGMASEPRQLSKACQGSQALRPSQGSKSSSLDALGPARKEEEASFWKINAERSRGEGPEAEFQSLTPSQIKSMEKGEKVLPACYRQDPALKDREAKGERPSNLRQEQRVLPCTSIEPERAQPVPACTSTVKEATLSEPGGKLPSPEDRREDLEDVEDALFSEPMPTQVTSSNVVLKTGFDFLDNW</sequence>
<feature type="compositionally biased region" description="Gly residues" evidence="1">
    <location>
        <begin position="232"/>
        <end position="272"/>
    </location>
</feature>
<evidence type="ECO:0000256" key="1">
    <source>
        <dbReference type="SAM" id="MobiDB-lite"/>
    </source>
</evidence>
<feature type="domain" description="DUF4706" evidence="2">
    <location>
        <begin position="380"/>
        <end position="486"/>
    </location>
</feature>
<feature type="region of interest" description="Disordered" evidence="1">
    <location>
        <begin position="12"/>
        <end position="350"/>
    </location>
</feature>
<feature type="compositionally biased region" description="Basic residues" evidence="1">
    <location>
        <begin position="94"/>
        <end position="104"/>
    </location>
</feature>
<dbReference type="Proteomes" id="UP000002254">
    <property type="component" value="Chromosome 4"/>
</dbReference>
<feature type="compositionally biased region" description="Low complexity" evidence="1">
    <location>
        <begin position="27"/>
        <end position="39"/>
    </location>
</feature>
<organism evidence="3 4">
    <name type="scientific">Canis lupus familiaris</name>
    <name type="common">Dog</name>
    <name type="synonym">Canis familiaris</name>
    <dbReference type="NCBI Taxonomy" id="9615"/>
    <lineage>
        <taxon>Eukaryota</taxon>
        <taxon>Metazoa</taxon>
        <taxon>Chordata</taxon>
        <taxon>Craniata</taxon>
        <taxon>Vertebrata</taxon>
        <taxon>Euteleostomi</taxon>
        <taxon>Mammalia</taxon>
        <taxon>Eutheria</taxon>
        <taxon>Laurasiatheria</taxon>
        <taxon>Carnivora</taxon>
        <taxon>Caniformia</taxon>
        <taxon>Canidae</taxon>
        <taxon>Canis</taxon>
    </lineage>
</organism>
<accession>A0A8P0NDY9</accession>
<reference evidence="3" key="2">
    <citation type="submission" date="2025-08" db="UniProtKB">
        <authorList>
            <consortium name="Ensembl"/>
        </authorList>
    </citation>
    <scope>IDENTIFICATION</scope>
</reference>
<feature type="compositionally biased region" description="Basic and acidic residues" evidence="1">
    <location>
        <begin position="584"/>
        <end position="603"/>
    </location>
</feature>
<evidence type="ECO:0000313" key="4">
    <source>
        <dbReference type="Proteomes" id="UP000002254"/>
    </source>
</evidence>
<name>A0A8P0NDY9_CANLF</name>
<reference evidence="3 4" key="1">
    <citation type="journal article" date="2005" name="Nature">
        <title>Genome sequence, comparative analysis and haplotype structure of the domestic dog.</title>
        <authorList>
            <consortium name="Broad Sequencing Platform"/>
            <person name="Lindblad-Toh K."/>
            <person name="Wade C.M."/>
            <person name="Mikkelsen T.S."/>
            <person name="Karlsson E.K."/>
            <person name="Jaffe D.B."/>
            <person name="Kamal M."/>
            <person name="Clamp M."/>
            <person name="Chang J.L."/>
            <person name="Kulbokas E.J. III"/>
            <person name="Zody M.C."/>
            <person name="Mauceli E."/>
            <person name="Xie X."/>
            <person name="Breen M."/>
            <person name="Wayne R.K."/>
            <person name="Ostrander E.A."/>
            <person name="Ponting C.P."/>
            <person name="Galibert F."/>
            <person name="Smith D.R."/>
            <person name="DeJong P.J."/>
            <person name="Kirkness E."/>
            <person name="Alvarez P."/>
            <person name="Biagi T."/>
            <person name="Brockman W."/>
            <person name="Butler J."/>
            <person name="Chin C.W."/>
            <person name="Cook A."/>
            <person name="Cuff J."/>
            <person name="Daly M.J."/>
            <person name="DeCaprio D."/>
            <person name="Gnerre S."/>
            <person name="Grabherr M."/>
            <person name="Kellis M."/>
            <person name="Kleber M."/>
            <person name="Bardeleben C."/>
            <person name="Goodstadt L."/>
            <person name="Heger A."/>
            <person name="Hitte C."/>
            <person name="Kim L."/>
            <person name="Koepfli K.P."/>
            <person name="Parker H.G."/>
            <person name="Pollinger J.P."/>
            <person name="Searle S.M."/>
            <person name="Sutter N.B."/>
            <person name="Thomas R."/>
            <person name="Webber C."/>
            <person name="Baldwin J."/>
            <person name="Abebe A."/>
            <person name="Abouelleil A."/>
            <person name="Aftuck L."/>
            <person name="Ait-Zahra M."/>
            <person name="Aldredge T."/>
            <person name="Allen N."/>
            <person name="An P."/>
            <person name="Anderson S."/>
            <person name="Antoine C."/>
            <person name="Arachchi H."/>
            <person name="Aslam A."/>
            <person name="Ayotte L."/>
            <person name="Bachantsang P."/>
            <person name="Barry A."/>
            <person name="Bayul T."/>
            <person name="Benamara M."/>
            <person name="Berlin A."/>
            <person name="Bessette D."/>
            <person name="Blitshteyn B."/>
            <person name="Bloom T."/>
            <person name="Blye J."/>
            <person name="Boguslavskiy L."/>
            <person name="Bonnet C."/>
            <person name="Boukhgalter B."/>
            <person name="Brown A."/>
            <person name="Cahill P."/>
            <person name="Calixte N."/>
            <person name="Camarata J."/>
            <person name="Cheshatsang Y."/>
            <person name="Chu J."/>
            <person name="Citroen M."/>
            <person name="Collymore A."/>
            <person name="Cooke P."/>
            <person name="Dawoe T."/>
            <person name="Daza R."/>
            <person name="Decktor K."/>
            <person name="DeGray S."/>
            <person name="Dhargay N."/>
            <person name="Dooley K."/>
            <person name="Dooley K."/>
            <person name="Dorje P."/>
            <person name="Dorjee K."/>
            <person name="Dorris L."/>
            <person name="Duffey N."/>
            <person name="Dupes A."/>
            <person name="Egbiremolen O."/>
            <person name="Elong R."/>
            <person name="Falk J."/>
            <person name="Farina A."/>
            <person name="Faro S."/>
            <person name="Ferguson D."/>
            <person name="Ferreira P."/>
            <person name="Fisher S."/>
            <person name="FitzGerald M."/>
            <person name="Foley K."/>
            <person name="Foley C."/>
            <person name="Franke A."/>
            <person name="Friedrich D."/>
            <person name="Gage D."/>
            <person name="Garber M."/>
            <person name="Gearin G."/>
            <person name="Giannoukos G."/>
            <person name="Goode T."/>
            <person name="Goyette A."/>
            <person name="Graham J."/>
            <person name="Grandbois E."/>
            <person name="Gyaltsen K."/>
            <person name="Hafez N."/>
            <person name="Hagopian D."/>
            <person name="Hagos B."/>
            <person name="Hall J."/>
            <person name="Healy C."/>
            <person name="Hegarty R."/>
            <person name="Honan T."/>
            <person name="Horn A."/>
            <person name="Houde N."/>
            <person name="Hughes L."/>
            <person name="Hunnicutt L."/>
            <person name="Husby M."/>
            <person name="Jester B."/>
            <person name="Jones C."/>
            <person name="Kamat A."/>
            <person name="Kanga B."/>
            <person name="Kells C."/>
            <person name="Khazanovich D."/>
            <person name="Kieu A.C."/>
            <person name="Kisner P."/>
            <person name="Kumar M."/>
            <person name="Lance K."/>
            <person name="Landers T."/>
            <person name="Lara M."/>
            <person name="Lee W."/>
            <person name="Leger J.P."/>
            <person name="Lennon N."/>
            <person name="Leuper L."/>
            <person name="LeVine S."/>
            <person name="Liu J."/>
            <person name="Liu X."/>
            <person name="Lokyitsang Y."/>
            <person name="Lokyitsang T."/>
            <person name="Lui A."/>
            <person name="Macdonald J."/>
            <person name="Major J."/>
            <person name="Marabella R."/>
            <person name="Maru K."/>
            <person name="Matthews C."/>
            <person name="McDonough S."/>
            <person name="Mehta T."/>
            <person name="Meldrim J."/>
            <person name="Melnikov A."/>
            <person name="Meneus L."/>
            <person name="Mihalev A."/>
            <person name="Mihova T."/>
            <person name="Miller K."/>
            <person name="Mittelman R."/>
            <person name="Mlenga V."/>
            <person name="Mulrain L."/>
            <person name="Munson G."/>
            <person name="Navidi A."/>
            <person name="Naylor J."/>
            <person name="Nguyen T."/>
            <person name="Nguyen N."/>
            <person name="Nguyen C."/>
            <person name="Nguyen T."/>
            <person name="Nicol R."/>
            <person name="Norbu N."/>
            <person name="Norbu C."/>
            <person name="Novod N."/>
            <person name="Nyima T."/>
            <person name="Olandt P."/>
            <person name="O'Neill B."/>
            <person name="O'Neill K."/>
            <person name="Osman S."/>
            <person name="Oyono L."/>
            <person name="Patti C."/>
            <person name="Perrin D."/>
            <person name="Phunkhang P."/>
            <person name="Pierre F."/>
            <person name="Priest M."/>
            <person name="Rachupka A."/>
            <person name="Raghuraman S."/>
            <person name="Rameau R."/>
            <person name="Ray V."/>
            <person name="Raymond C."/>
            <person name="Rege F."/>
            <person name="Rise C."/>
            <person name="Rogers J."/>
            <person name="Rogov P."/>
            <person name="Sahalie J."/>
            <person name="Settipalli S."/>
            <person name="Sharpe T."/>
            <person name="Shea T."/>
            <person name="Sheehan M."/>
            <person name="Sherpa N."/>
            <person name="Shi J."/>
            <person name="Shih D."/>
            <person name="Sloan J."/>
            <person name="Smith C."/>
            <person name="Sparrow T."/>
            <person name="Stalker J."/>
            <person name="Stange-Thomann N."/>
            <person name="Stavropoulos S."/>
            <person name="Stone C."/>
            <person name="Stone S."/>
            <person name="Sykes S."/>
            <person name="Tchuinga P."/>
            <person name="Tenzing P."/>
            <person name="Tesfaye S."/>
            <person name="Thoulutsang D."/>
            <person name="Thoulutsang Y."/>
            <person name="Topham K."/>
            <person name="Topping I."/>
            <person name="Tsamla T."/>
            <person name="Vassiliev H."/>
            <person name="Venkataraman V."/>
            <person name="Vo A."/>
            <person name="Wangchuk T."/>
            <person name="Wangdi T."/>
            <person name="Weiand M."/>
            <person name="Wilkinson J."/>
            <person name="Wilson A."/>
            <person name="Yadav S."/>
            <person name="Yang S."/>
            <person name="Yang X."/>
            <person name="Young G."/>
            <person name="Yu Q."/>
            <person name="Zainoun J."/>
            <person name="Zembek L."/>
            <person name="Zimmer A."/>
            <person name="Lander E.S."/>
        </authorList>
    </citation>
    <scope>NUCLEOTIDE SEQUENCE [LARGE SCALE GENOMIC DNA]</scope>
    <source>
        <strain evidence="3">Boxer</strain>
    </source>
</reference>
<feature type="compositionally biased region" description="Pro residues" evidence="1">
    <location>
        <begin position="157"/>
        <end position="166"/>
    </location>
</feature>
<dbReference type="InterPro" id="IPR031600">
    <property type="entry name" value="DUF4706"/>
</dbReference>
<feature type="compositionally biased region" description="Gly residues" evidence="1">
    <location>
        <begin position="109"/>
        <end position="119"/>
    </location>
</feature>